<sequence>MTENKEGWGFPAGSKKAHYFEANGMSLCRKYGFYFGERKDDKQTK</sequence>
<proteinExistence type="predicted"/>
<comment type="caution">
    <text evidence="1">The sequence shown here is derived from an EMBL/GenBank/DDBJ whole genome shotgun (WGS) entry which is preliminary data.</text>
</comment>
<dbReference type="AlphaFoldDB" id="A0A0F9SJA6"/>
<name>A0A0F9SJA6_9ZZZZ</name>
<evidence type="ECO:0000313" key="1">
    <source>
        <dbReference type="EMBL" id="KKN37026.1"/>
    </source>
</evidence>
<protein>
    <submittedName>
        <fullName evidence="1">Uncharacterized protein</fullName>
    </submittedName>
</protein>
<organism evidence="1">
    <name type="scientific">marine sediment metagenome</name>
    <dbReference type="NCBI Taxonomy" id="412755"/>
    <lineage>
        <taxon>unclassified sequences</taxon>
        <taxon>metagenomes</taxon>
        <taxon>ecological metagenomes</taxon>
    </lineage>
</organism>
<dbReference type="EMBL" id="LAZR01001927">
    <property type="protein sequence ID" value="KKN37026.1"/>
    <property type="molecule type" value="Genomic_DNA"/>
</dbReference>
<gene>
    <name evidence="1" type="ORF">LCGC14_0767860</name>
</gene>
<accession>A0A0F9SJA6</accession>
<reference evidence="1" key="1">
    <citation type="journal article" date="2015" name="Nature">
        <title>Complex archaea that bridge the gap between prokaryotes and eukaryotes.</title>
        <authorList>
            <person name="Spang A."/>
            <person name="Saw J.H."/>
            <person name="Jorgensen S.L."/>
            <person name="Zaremba-Niedzwiedzka K."/>
            <person name="Martijn J."/>
            <person name="Lind A.E."/>
            <person name="van Eijk R."/>
            <person name="Schleper C."/>
            <person name="Guy L."/>
            <person name="Ettema T.J."/>
        </authorList>
    </citation>
    <scope>NUCLEOTIDE SEQUENCE</scope>
</reference>